<dbReference type="SUPFAM" id="SSF52540">
    <property type="entry name" value="P-loop containing nucleoside triphosphate hydrolases"/>
    <property type="match status" value="1"/>
</dbReference>
<dbReference type="EnsemblMetazoa" id="CLYHEMT021836.1">
    <property type="protein sequence ID" value="CLYHEMP021836.1"/>
    <property type="gene ID" value="CLYHEMG021836"/>
</dbReference>
<evidence type="ECO:0000256" key="4">
    <source>
        <dbReference type="ARBA" id="ARBA00022737"/>
    </source>
</evidence>
<evidence type="ECO:0000256" key="1">
    <source>
        <dbReference type="ARBA" id="ARBA00004128"/>
    </source>
</evidence>
<accession>A0A7M5XEU9</accession>
<sequence>GGTLTAKKAFVSIAFFDIMKVPFSVMPRFVNCLVQYNISAKRVSDFLNSEEFDVGQITKLPESSDHHSSISIQNGCFSWCNEYKILENIDLKIDKGKLIAVIGQVGCGKSSLLSSILGEIEKLSGNVITRGRIAYVPQQAWIQNQSLRENILFGKQYRNENYKEILRACALETDIELLPASDLTEIGEKGINLSGGQKQRVSLARAVYENADIYLFDDPLSAVDAHVGKYIFENVIGPRGILRNKTRVLVTHNLSLLPQVDQVYALNDHLLIDQTPKETLSECDDHEKLSNLEEIMNVKQSTTDNVVLHSVDGTLTTKGESLYRVIDGLADEKLFVKDVDGKDEGKIIEKE</sequence>
<dbReference type="InterPro" id="IPR003593">
    <property type="entry name" value="AAA+_ATPase"/>
</dbReference>
<dbReference type="InterPro" id="IPR050173">
    <property type="entry name" value="ABC_transporter_C-like"/>
</dbReference>
<protein>
    <recommendedName>
        <fullName evidence="9">ABC transporter domain-containing protein</fullName>
    </recommendedName>
</protein>
<dbReference type="PROSITE" id="PS50893">
    <property type="entry name" value="ABC_TRANSPORTER_2"/>
    <property type="match status" value="1"/>
</dbReference>
<evidence type="ECO:0000256" key="2">
    <source>
        <dbReference type="ARBA" id="ARBA00022448"/>
    </source>
</evidence>
<dbReference type="FunFam" id="3.40.50.300:FF:000997">
    <property type="entry name" value="Multidrug resistance-associated protein 1"/>
    <property type="match status" value="1"/>
</dbReference>
<dbReference type="Gene3D" id="3.40.50.300">
    <property type="entry name" value="P-loop containing nucleotide triphosphate hydrolases"/>
    <property type="match status" value="1"/>
</dbReference>
<dbReference type="GO" id="GO:0016887">
    <property type="term" value="F:ATP hydrolysis activity"/>
    <property type="evidence" value="ECO:0007669"/>
    <property type="project" value="InterPro"/>
</dbReference>
<dbReference type="CDD" id="cd03250">
    <property type="entry name" value="ABCC_MRP_domain1"/>
    <property type="match status" value="1"/>
</dbReference>
<keyword evidence="11" id="KW-1185">Reference proteome</keyword>
<dbReference type="PANTHER" id="PTHR24223:SF443">
    <property type="entry name" value="MULTIDRUG-RESISTANCE LIKE PROTEIN 1, ISOFORM I"/>
    <property type="match status" value="1"/>
</dbReference>
<keyword evidence="5" id="KW-0547">Nucleotide-binding</keyword>
<evidence type="ECO:0000259" key="9">
    <source>
        <dbReference type="PROSITE" id="PS50893"/>
    </source>
</evidence>
<evidence type="ECO:0000256" key="8">
    <source>
        <dbReference type="ARBA" id="ARBA00023136"/>
    </source>
</evidence>
<keyword evidence="6" id="KW-0067">ATP-binding</keyword>
<proteinExistence type="predicted"/>
<feature type="domain" description="ABC transporter" evidence="9">
    <location>
        <begin position="70"/>
        <end position="293"/>
    </location>
</feature>
<dbReference type="PANTHER" id="PTHR24223">
    <property type="entry name" value="ATP-BINDING CASSETTE SUB-FAMILY C"/>
    <property type="match status" value="1"/>
</dbReference>
<dbReference type="AlphaFoldDB" id="A0A7M5XEU9"/>
<dbReference type="GO" id="GO:0042626">
    <property type="term" value="F:ATPase-coupled transmembrane transporter activity"/>
    <property type="evidence" value="ECO:0007669"/>
    <property type="project" value="TreeGrafter"/>
</dbReference>
<dbReference type="Pfam" id="PF00005">
    <property type="entry name" value="ABC_tran"/>
    <property type="match status" value="1"/>
</dbReference>
<keyword evidence="7" id="KW-1133">Transmembrane helix</keyword>
<dbReference type="SMART" id="SM00382">
    <property type="entry name" value="AAA"/>
    <property type="match status" value="1"/>
</dbReference>
<dbReference type="PROSITE" id="PS00211">
    <property type="entry name" value="ABC_TRANSPORTER_1"/>
    <property type="match status" value="1"/>
</dbReference>
<evidence type="ECO:0000256" key="5">
    <source>
        <dbReference type="ARBA" id="ARBA00022741"/>
    </source>
</evidence>
<dbReference type="InterPro" id="IPR003439">
    <property type="entry name" value="ABC_transporter-like_ATP-bd"/>
</dbReference>
<dbReference type="InterPro" id="IPR027417">
    <property type="entry name" value="P-loop_NTPase"/>
</dbReference>
<dbReference type="Proteomes" id="UP000594262">
    <property type="component" value="Unplaced"/>
</dbReference>
<comment type="subcellular location">
    <subcellularLocation>
        <location evidence="1">Vacuole membrane</location>
        <topology evidence="1">Multi-pass membrane protein</topology>
    </subcellularLocation>
</comment>
<dbReference type="GO" id="GO:0005774">
    <property type="term" value="C:vacuolar membrane"/>
    <property type="evidence" value="ECO:0007669"/>
    <property type="project" value="UniProtKB-SubCell"/>
</dbReference>
<evidence type="ECO:0000256" key="7">
    <source>
        <dbReference type="ARBA" id="ARBA00022989"/>
    </source>
</evidence>
<keyword evidence="2" id="KW-0813">Transport</keyword>
<keyword evidence="8" id="KW-0472">Membrane</keyword>
<evidence type="ECO:0000256" key="6">
    <source>
        <dbReference type="ARBA" id="ARBA00022840"/>
    </source>
</evidence>
<evidence type="ECO:0000256" key="3">
    <source>
        <dbReference type="ARBA" id="ARBA00022692"/>
    </source>
</evidence>
<keyword evidence="3" id="KW-0812">Transmembrane</keyword>
<reference evidence="10" key="1">
    <citation type="submission" date="2021-01" db="UniProtKB">
        <authorList>
            <consortium name="EnsemblMetazoa"/>
        </authorList>
    </citation>
    <scope>IDENTIFICATION</scope>
</reference>
<dbReference type="GO" id="GO:0005524">
    <property type="term" value="F:ATP binding"/>
    <property type="evidence" value="ECO:0007669"/>
    <property type="project" value="UniProtKB-KW"/>
</dbReference>
<evidence type="ECO:0000313" key="11">
    <source>
        <dbReference type="Proteomes" id="UP000594262"/>
    </source>
</evidence>
<keyword evidence="4" id="KW-0677">Repeat</keyword>
<dbReference type="OrthoDB" id="5988857at2759"/>
<organism evidence="10 11">
    <name type="scientific">Clytia hemisphaerica</name>
    <dbReference type="NCBI Taxonomy" id="252671"/>
    <lineage>
        <taxon>Eukaryota</taxon>
        <taxon>Metazoa</taxon>
        <taxon>Cnidaria</taxon>
        <taxon>Hydrozoa</taxon>
        <taxon>Hydroidolina</taxon>
        <taxon>Leptothecata</taxon>
        <taxon>Obeliida</taxon>
        <taxon>Clytiidae</taxon>
        <taxon>Clytia</taxon>
    </lineage>
</organism>
<name>A0A7M5XEU9_9CNID</name>
<dbReference type="InterPro" id="IPR017871">
    <property type="entry name" value="ABC_transporter-like_CS"/>
</dbReference>
<evidence type="ECO:0000313" key="10">
    <source>
        <dbReference type="EnsemblMetazoa" id="CLYHEMP021836.1"/>
    </source>
</evidence>